<organism evidence="2 3">
    <name type="scientific">Candidatus Woesebacteria bacterium GW2011_GWB1_39_12</name>
    <dbReference type="NCBI Taxonomy" id="1618574"/>
    <lineage>
        <taxon>Bacteria</taxon>
        <taxon>Candidatus Woeseibacteriota</taxon>
    </lineage>
</organism>
<evidence type="ECO:0000313" key="3">
    <source>
        <dbReference type="Proteomes" id="UP000033881"/>
    </source>
</evidence>
<keyword evidence="1" id="KW-1133">Transmembrane helix</keyword>
<evidence type="ECO:0000256" key="1">
    <source>
        <dbReference type="SAM" id="Phobius"/>
    </source>
</evidence>
<name>A0A0G0M9H4_9BACT</name>
<keyword evidence="1" id="KW-0812">Transmembrane</keyword>
<dbReference type="NCBIfam" id="TIGR02532">
    <property type="entry name" value="IV_pilin_GFxxxE"/>
    <property type="match status" value="1"/>
</dbReference>
<dbReference type="Proteomes" id="UP000033881">
    <property type="component" value="Unassembled WGS sequence"/>
</dbReference>
<reference evidence="2 3" key="1">
    <citation type="journal article" date="2015" name="Nature">
        <title>rRNA introns, odd ribosomes, and small enigmatic genomes across a large radiation of phyla.</title>
        <authorList>
            <person name="Brown C.T."/>
            <person name="Hug L.A."/>
            <person name="Thomas B.C."/>
            <person name="Sharon I."/>
            <person name="Castelle C.J."/>
            <person name="Singh A."/>
            <person name="Wilkins M.J."/>
            <person name="Williams K.H."/>
            <person name="Banfield J.F."/>
        </authorList>
    </citation>
    <scope>NUCLEOTIDE SEQUENCE [LARGE SCALE GENOMIC DNA]</scope>
</reference>
<dbReference type="NCBIfam" id="TIGR04256">
    <property type="entry name" value="GxxExxY"/>
    <property type="match status" value="1"/>
</dbReference>
<comment type="caution">
    <text evidence="2">The sequence shown here is derived from an EMBL/GenBank/DDBJ whole genome shotgun (WGS) entry which is preliminary data.</text>
</comment>
<dbReference type="Gene3D" id="3.30.700.10">
    <property type="entry name" value="Glycoprotein, Type 4 Pilin"/>
    <property type="match status" value="1"/>
</dbReference>
<feature type="transmembrane region" description="Helical" evidence="1">
    <location>
        <begin position="156"/>
        <end position="177"/>
    </location>
</feature>
<gene>
    <name evidence="2" type="ORF">UT24_C0009G0061</name>
</gene>
<dbReference type="STRING" id="1618574.UT24_C0009G0061"/>
<dbReference type="SUPFAM" id="SSF54523">
    <property type="entry name" value="Pili subunits"/>
    <property type="match status" value="1"/>
</dbReference>
<dbReference type="AlphaFoldDB" id="A0A0G0M9H4"/>
<keyword evidence="1" id="KW-0472">Membrane</keyword>
<dbReference type="InterPro" id="IPR045584">
    <property type="entry name" value="Pilin-like"/>
</dbReference>
<dbReference type="Pfam" id="PF07963">
    <property type="entry name" value="N_methyl"/>
    <property type="match status" value="1"/>
</dbReference>
<dbReference type="InterPro" id="IPR012902">
    <property type="entry name" value="N_methyl_site"/>
</dbReference>
<dbReference type="Pfam" id="PF13366">
    <property type="entry name" value="PDDEXK_3"/>
    <property type="match status" value="1"/>
</dbReference>
<accession>A0A0G0M9H4</accession>
<evidence type="ECO:0000313" key="2">
    <source>
        <dbReference type="EMBL" id="KKR00744.1"/>
    </source>
</evidence>
<sequence>MPKKRVDNFLYEQESYSIRGACFEVWKAFAGVHKEKIVERALKKELEDRKLQVETQKRITVAYKNVTVGIYTPDFVVNERIIIELKSKPFITASDKKQFWNYLRGTPYKLGFLINFGEEKLDIIRRVYDTVRSKYSREQRKTLINKSVNLRSHRSLSAAFTLIELLLVIAIVAILAASAGPSLTRLLITNNLEVGSDKVISAIRKAQSYAMDGKGNTTWGVCMSGANLRLFSGSCASPTYSEDYDLTGVSVSGLSETTFSGTSGQRGEPSSVLNITISNDLGSTTVGLNAAGGLDIN</sequence>
<dbReference type="InterPro" id="IPR026350">
    <property type="entry name" value="GxxExxY"/>
</dbReference>
<dbReference type="EMBL" id="LBWB01000009">
    <property type="protein sequence ID" value="KKR00744.1"/>
    <property type="molecule type" value="Genomic_DNA"/>
</dbReference>
<evidence type="ECO:0008006" key="4">
    <source>
        <dbReference type="Google" id="ProtNLM"/>
    </source>
</evidence>
<protein>
    <recommendedName>
        <fullName evidence="4">GxxExxY protein</fullName>
    </recommendedName>
</protein>
<proteinExistence type="predicted"/>